<dbReference type="InterPro" id="IPR029044">
    <property type="entry name" value="Nucleotide-diphossugar_trans"/>
</dbReference>
<keyword evidence="3" id="KW-1185">Reference proteome</keyword>
<evidence type="ECO:0000313" key="2">
    <source>
        <dbReference type="EMBL" id="TGD71880.1"/>
    </source>
</evidence>
<dbReference type="InterPro" id="IPR001173">
    <property type="entry name" value="Glyco_trans_2-like"/>
</dbReference>
<organism evidence="2 3">
    <name type="scientific">Mangrovimicrobium sediminis</name>
    <dbReference type="NCBI Taxonomy" id="2562682"/>
    <lineage>
        <taxon>Bacteria</taxon>
        <taxon>Pseudomonadati</taxon>
        <taxon>Pseudomonadota</taxon>
        <taxon>Gammaproteobacteria</taxon>
        <taxon>Cellvibrionales</taxon>
        <taxon>Halieaceae</taxon>
        <taxon>Mangrovimicrobium</taxon>
    </lineage>
</organism>
<accession>A0A4Z0LXA5</accession>
<keyword evidence="2" id="KW-0808">Transferase</keyword>
<proteinExistence type="predicted"/>
<reference evidence="2 3" key="1">
    <citation type="submission" date="2019-04" db="EMBL/GenBank/DDBJ databases">
        <title>Taxonomy of novel Haliea sp. from mangrove soil of West Coast of India.</title>
        <authorList>
            <person name="Verma A."/>
            <person name="Kumar P."/>
            <person name="Krishnamurthi S."/>
        </authorList>
    </citation>
    <scope>NUCLEOTIDE SEQUENCE [LARGE SCALE GENOMIC DNA]</scope>
    <source>
        <strain evidence="2 3">SAOS-164</strain>
    </source>
</reference>
<comment type="caution">
    <text evidence="2">The sequence shown here is derived from an EMBL/GenBank/DDBJ whole genome shotgun (WGS) entry which is preliminary data.</text>
</comment>
<dbReference type="PANTHER" id="PTHR43685">
    <property type="entry name" value="GLYCOSYLTRANSFERASE"/>
    <property type="match status" value="1"/>
</dbReference>
<protein>
    <submittedName>
        <fullName evidence="2">Glycosyltransferase</fullName>
    </submittedName>
</protein>
<gene>
    <name evidence="2" type="ORF">E4634_17370</name>
</gene>
<sequence length="306" mass="34240">MSPAEKLITVVIPLYNKRETIRRAISSVLAQSEPRFELVVVDDGSTDDSAEIVAEFQDPRLRLVRQENAGPGAARNTGARLGECSYLAFLDADDEWEPGFLSTALSRLEEFPQAIAYVCGYDAGEFRLNRPNKILALGISGCLNIAADTDGKTLKKYVDAMHSSCTMVRRDDFFRVGGYYAKNSCRYGEDSYLWLSILLSGPVFWDPEELTRFHVEDSSLGFATTRRTQARPISIEGLDIGSLIEPEMLPALKRVVLEYTNMDLGILRRSGAFPQAVELRAIHGLNDPGSLLKDGYWRLRYLLRLC</sequence>
<dbReference type="Gene3D" id="3.90.550.10">
    <property type="entry name" value="Spore Coat Polysaccharide Biosynthesis Protein SpsA, Chain A"/>
    <property type="match status" value="1"/>
</dbReference>
<evidence type="ECO:0000313" key="3">
    <source>
        <dbReference type="Proteomes" id="UP000298050"/>
    </source>
</evidence>
<dbReference type="Pfam" id="PF00535">
    <property type="entry name" value="Glycos_transf_2"/>
    <property type="match status" value="1"/>
</dbReference>
<dbReference type="EMBL" id="SRLE01000012">
    <property type="protein sequence ID" value="TGD71880.1"/>
    <property type="molecule type" value="Genomic_DNA"/>
</dbReference>
<dbReference type="OrthoDB" id="9801954at2"/>
<dbReference type="CDD" id="cd00761">
    <property type="entry name" value="Glyco_tranf_GTA_type"/>
    <property type="match status" value="1"/>
</dbReference>
<dbReference type="RefSeq" id="WP_135445924.1">
    <property type="nucleotide sequence ID" value="NZ_SRLE01000012.1"/>
</dbReference>
<dbReference type="PANTHER" id="PTHR43685:SF2">
    <property type="entry name" value="GLYCOSYLTRANSFERASE 2-LIKE DOMAIN-CONTAINING PROTEIN"/>
    <property type="match status" value="1"/>
</dbReference>
<feature type="domain" description="Glycosyltransferase 2-like" evidence="1">
    <location>
        <begin position="9"/>
        <end position="172"/>
    </location>
</feature>
<dbReference type="Proteomes" id="UP000298050">
    <property type="component" value="Unassembled WGS sequence"/>
</dbReference>
<dbReference type="AlphaFoldDB" id="A0A4Z0LXA5"/>
<evidence type="ECO:0000259" key="1">
    <source>
        <dbReference type="Pfam" id="PF00535"/>
    </source>
</evidence>
<dbReference type="GO" id="GO:0016740">
    <property type="term" value="F:transferase activity"/>
    <property type="evidence" value="ECO:0007669"/>
    <property type="project" value="UniProtKB-KW"/>
</dbReference>
<dbReference type="InterPro" id="IPR050834">
    <property type="entry name" value="Glycosyltransf_2"/>
</dbReference>
<name>A0A4Z0LXA5_9GAMM</name>
<dbReference type="SUPFAM" id="SSF53448">
    <property type="entry name" value="Nucleotide-diphospho-sugar transferases"/>
    <property type="match status" value="1"/>
</dbReference>